<feature type="transmembrane region" description="Helical" evidence="1">
    <location>
        <begin position="194"/>
        <end position="213"/>
    </location>
</feature>
<evidence type="ECO:0000313" key="3">
    <source>
        <dbReference type="Proteomes" id="UP000295361"/>
    </source>
</evidence>
<keyword evidence="1" id="KW-0472">Membrane</keyword>
<evidence type="ECO:0000256" key="1">
    <source>
        <dbReference type="SAM" id="Phobius"/>
    </source>
</evidence>
<dbReference type="AlphaFoldDB" id="A0A4R6QHH4"/>
<accession>A0A4R6QHH4</accession>
<evidence type="ECO:0000313" key="2">
    <source>
        <dbReference type="EMBL" id="TDP61537.1"/>
    </source>
</evidence>
<evidence type="ECO:0008006" key="4">
    <source>
        <dbReference type="Google" id="ProtNLM"/>
    </source>
</evidence>
<protein>
    <recommendedName>
        <fullName evidence="4">Transmembrane protein</fullName>
    </recommendedName>
</protein>
<gene>
    <name evidence="2" type="ORF">DES47_11286</name>
</gene>
<reference evidence="2 3" key="1">
    <citation type="submission" date="2019-03" db="EMBL/GenBank/DDBJ databases">
        <title>Genomic Encyclopedia of Type Strains, Phase IV (KMG-IV): sequencing the most valuable type-strain genomes for metagenomic binning, comparative biology and taxonomic classification.</title>
        <authorList>
            <person name="Goeker M."/>
        </authorList>
    </citation>
    <scope>NUCLEOTIDE SEQUENCE [LARGE SCALE GENOMIC DNA]</scope>
    <source>
        <strain evidence="2 3">DSM 16998</strain>
    </source>
</reference>
<dbReference type="InParanoid" id="A0A4R6QHH4"/>
<organism evidence="2 3">
    <name type="scientific">Roseateles toxinivorans</name>
    <dbReference type="NCBI Taxonomy" id="270368"/>
    <lineage>
        <taxon>Bacteria</taxon>
        <taxon>Pseudomonadati</taxon>
        <taxon>Pseudomonadota</taxon>
        <taxon>Betaproteobacteria</taxon>
        <taxon>Burkholderiales</taxon>
        <taxon>Sphaerotilaceae</taxon>
        <taxon>Roseateles</taxon>
    </lineage>
</organism>
<dbReference type="OrthoDB" id="8797195at2"/>
<keyword evidence="3" id="KW-1185">Reference proteome</keyword>
<name>A0A4R6QHH4_9BURK</name>
<keyword evidence="1" id="KW-0812">Transmembrane</keyword>
<feature type="transmembrane region" description="Helical" evidence="1">
    <location>
        <begin position="162"/>
        <end position="188"/>
    </location>
</feature>
<dbReference type="RefSeq" id="WP_133703619.1">
    <property type="nucleotide sequence ID" value="NZ_SNXS01000012.1"/>
</dbReference>
<feature type="transmembrane region" description="Helical" evidence="1">
    <location>
        <begin position="30"/>
        <end position="53"/>
    </location>
</feature>
<feature type="transmembrane region" description="Helical" evidence="1">
    <location>
        <begin position="59"/>
        <end position="81"/>
    </location>
</feature>
<dbReference type="EMBL" id="SNXS01000012">
    <property type="protein sequence ID" value="TDP61537.1"/>
    <property type="molecule type" value="Genomic_DNA"/>
</dbReference>
<keyword evidence="1" id="KW-1133">Transmembrane helix</keyword>
<proteinExistence type="predicted"/>
<dbReference type="Proteomes" id="UP000295361">
    <property type="component" value="Unassembled WGS sequence"/>
</dbReference>
<sequence>MTDSVSFHRAERRRVELTRRQLRRERWLRWHVFLIAACTLAGMMCGGALLRWAGIEALAWRYALLLPLTYLIYLALLRLWAAYLLSRDQGLPDLADALTDLPLPRPGRGGASQPFEAGGGGDFGGGGASGDFGDLAGDAAGELAKGAAKVGGEALGALDEGAVVVVPLVALVTIIALLAGVLSAAVLMVFGVEVLLAVAVEVALAAWAGGLAYKHRYQRDGWLGRALAHTWRGALMMLVLGIALGAAIDHWLPAADSLPEALTMLRRNS</sequence>
<comment type="caution">
    <text evidence="2">The sequence shown here is derived from an EMBL/GenBank/DDBJ whole genome shotgun (WGS) entry which is preliminary data.</text>
</comment>
<feature type="transmembrane region" description="Helical" evidence="1">
    <location>
        <begin position="234"/>
        <end position="252"/>
    </location>
</feature>